<dbReference type="GO" id="GO:0005085">
    <property type="term" value="F:guanyl-nucleotide exchange factor activity"/>
    <property type="evidence" value="ECO:0007669"/>
    <property type="project" value="InterPro"/>
</dbReference>
<dbReference type="AlphaFoldDB" id="A0A9P8FMI3"/>
<keyword evidence="4" id="KW-1185">Reference proteome</keyword>
<feature type="compositionally biased region" description="Polar residues" evidence="1">
    <location>
        <begin position="42"/>
        <end position="53"/>
    </location>
</feature>
<proteinExistence type="predicted"/>
<dbReference type="Proteomes" id="UP000729357">
    <property type="component" value="Unassembled WGS sequence"/>
</dbReference>
<evidence type="ECO:0000256" key="1">
    <source>
        <dbReference type="SAM" id="MobiDB-lite"/>
    </source>
</evidence>
<feature type="compositionally biased region" description="Polar residues" evidence="1">
    <location>
        <begin position="60"/>
        <end position="74"/>
    </location>
</feature>
<comment type="caution">
    <text evidence="3">The sequence shown here is derived from an EMBL/GenBank/DDBJ whole genome shotgun (WGS) entry which is preliminary data.</text>
</comment>
<feature type="non-terminal residue" evidence="3">
    <location>
        <position position="332"/>
    </location>
</feature>
<name>A0A9P8FMI3_AURME</name>
<evidence type="ECO:0000313" key="3">
    <source>
        <dbReference type="EMBL" id="KAG9976938.1"/>
    </source>
</evidence>
<dbReference type="InterPro" id="IPR000219">
    <property type="entry name" value="DH_dom"/>
</dbReference>
<reference evidence="3" key="1">
    <citation type="journal article" date="2021" name="J Fungi (Basel)">
        <title>Virulence traits and population genomics of the black yeast Aureobasidium melanogenum.</title>
        <authorList>
            <person name="Cernosa A."/>
            <person name="Sun X."/>
            <person name="Gostincar C."/>
            <person name="Fang C."/>
            <person name="Gunde-Cimerman N."/>
            <person name="Song Z."/>
        </authorList>
    </citation>
    <scope>NUCLEOTIDE SEQUENCE</scope>
    <source>
        <strain evidence="3">EXF-9298</strain>
    </source>
</reference>
<dbReference type="InterPro" id="IPR035899">
    <property type="entry name" value="DBL_dom_sf"/>
</dbReference>
<feature type="region of interest" description="Disordered" evidence="1">
    <location>
        <begin position="11"/>
        <end position="74"/>
    </location>
</feature>
<accession>A0A9P8FMI3</accession>
<dbReference type="EMBL" id="JAHFXS010001536">
    <property type="protein sequence ID" value="KAG9976938.1"/>
    <property type="molecule type" value="Genomic_DNA"/>
</dbReference>
<reference evidence="3" key="2">
    <citation type="submission" date="2021-08" db="EMBL/GenBank/DDBJ databases">
        <authorList>
            <person name="Gostincar C."/>
            <person name="Sun X."/>
            <person name="Song Z."/>
            <person name="Gunde-Cimerman N."/>
        </authorList>
    </citation>
    <scope>NUCLEOTIDE SEQUENCE</scope>
    <source>
        <strain evidence="3">EXF-9298</strain>
    </source>
</reference>
<sequence>MAYVLSLMPQSPLGSPYDQRSHERSWSSLGSTGTVHHRRSRQLSVGSLTSTASVCGPSWRSPSSHGTPLRSTSYSDFENGTYPAALYRPTASSHISRPVSVPPAVPQPIPVMTPLPSPAESEPILGTPALKSALEFVDEERGEWEEGHALLESDIYDSSVPNVESSVTDNDTRTSSMAFQQPFSRWMNTLKLKKASYKSRVRPKLDTLFSNQPVVTSPEPSIRGHRKSESWASSANFVTAVKSATMTVASASIAPLSRSASKRSGHPRLCRGSSGLFESEPRFSTDSGRPSLSFVIDDAAHQRAKKRREKIEELIKTEESYLADLKALSSVY</sequence>
<organism evidence="3 4">
    <name type="scientific">Aureobasidium melanogenum</name>
    <name type="common">Aureobasidium pullulans var. melanogenum</name>
    <dbReference type="NCBI Taxonomy" id="46634"/>
    <lineage>
        <taxon>Eukaryota</taxon>
        <taxon>Fungi</taxon>
        <taxon>Dikarya</taxon>
        <taxon>Ascomycota</taxon>
        <taxon>Pezizomycotina</taxon>
        <taxon>Dothideomycetes</taxon>
        <taxon>Dothideomycetidae</taxon>
        <taxon>Dothideales</taxon>
        <taxon>Saccotheciaceae</taxon>
        <taxon>Aureobasidium</taxon>
    </lineage>
</organism>
<dbReference type="SUPFAM" id="SSF48065">
    <property type="entry name" value="DBL homology domain (DH-domain)"/>
    <property type="match status" value="1"/>
</dbReference>
<evidence type="ECO:0000259" key="2">
    <source>
        <dbReference type="PROSITE" id="PS50010"/>
    </source>
</evidence>
<feature type="domain" description="DH" evidence="2">
    <location>
        <begin position="306"/>
        <end position="332"/>
    </location>
</feature>
<protein>
    <recommendedName>
        <fullName evidence="2">DH domain-containing protein</fullName>
    </recommendedName>
</protein>
<evidence type="ECO:0000313" key="4">
    <source>
        <dbReference type="Proteomes" id="UP000729357"/>
    </source>
</evidence>
<dbReference type="PROSITE" id="PS50010">
    <property type="entry name" value="DH_2"/>
    <property type="match status" value="1"/>
</dbReference>
<gene>
    <name evidence="3" type="ORF">KCU98_g10392</name>
</gene>